<dbReference type="PANTHER" id="PTHR33933:SF1">
    <property type="entry name" value="PROTEIN ADENYLYLTRANSFERASE MNTA-RELATED"/>
    <property type="match status" value="1"/>
</dbReference>
<keyword evidence="3" id="KW-1185">Reference proteome</keyword>
<dbReference type="KEGG" id="dae:Dtox_4035"/>
<sequence>MPDLTNTEQEVLKYFVHYLNKIHPGEITKVLLYGSRARGDHRLDSDMDVLILVKDKKNIDRDKIYDFVLDSELEHGIDISVNIYENEQFNKLLQINAPFATNVVKEGETLWTL</sequence>
<dbReference type="PANTHER" id="PTHR33933">
    <property type="entry name" value="NUCLEOTIDYLTRANSFERASE"/>
    <property type="match status" value="1"/>
</dbReference>
<proteinExistence type="predicted"/>
<protein>
    <submittedName>
        <fullName evidence="2">DNA polymerase beta domain protein region</fullName>
    </submittedName>
</protein>
<dbReference type="InterPro" id="IPR043519">
    <property type="entry name" value="NT_sf"/>
</dbReference>
<dbReference type="InterPro" id="IPR052548">
    <property type="entry name" value="Type_VII_TA_antitoxin"/>
</dbReference>
<organism evidence="2 3">
    <name type="scientific">Desulfofarcimen acetoxidans (strain ATCC 49208 / DSM 771 / KCTC 5769 / VKM B-1644 / 5575)</name>
    <name type="common">Desulfotomaculum acetoxidans</name>
    <dbReference type="NCBI Taxonomy" id="485916"/>
    <lineage>
        <taxon>Bacteria</taxon>
        <taxon>Bacillati</taxon>
        <taxon>Bacillota</taxon>
        <taxon>Clostridia</taxon>
        <taxon>Eubacteriales</taxon>
        <taxon>Peptococcaceae</taxon>
        <taxon>Desulfofarcimen</taxon>
    </lineage>
</organism>
<dbReference type="CDD" id="cd05403">
    <property type="entry name" value="NT_KNTase_like"/>
    <property type="match status" value="1"/>
</dbReference>
<dbReference type="InterPro" id="IPR041633">
    <property type="entry name" value="Polbeta"/>
</dbReference>
<dbReference type="Proteomes" id="UP000002217">
    <property type="component" value="Chromosome"/>
</dbReference>
<reference evidence="2 3" key="1">
    <citation type="journal article" date="2009" name="Stand. Genomic Sci.">
        <title>Complete genome sequence of Desulfotomaculum acetoxidans type strain (5575).</title>
        <authorList>
            <person name="Spring S."/>
            <person name="Lapidus A."/>
            <person name="Schroder M."/>
            <person name="Gleim D."/>
            <person name="Sims D."/>
            <person name="Meincke L."/>
            <person name="Glavina Del Rio T."/>
            <person name="Tice H."/>
            <person name="Copeland A."/>
            <person name="Cheng J.F."/>
            <person name="Lucas S."/>
            <person name="Chen F."/>
            <person name="Nolan M."/>
            <person name="Bruce D."/>
            <person name="Goodwin L."/>
            <person name="Pitluck S."/>
            <person name="Ivanova N."/>
            <person name="Mavromatis K."/>
            <person name="Mikhailova N."/>
            <person name="Pati A."/>
            <person name="Chen A."/>
            <person name="Palaniappan K."/>
            <person name="Land M."/>
            <person name="Hauser L."/>
            <person name="Chang Y.J."/>
            <person name="Jeffries C.D."/>
            <person name="Chain P."/>
            <person name="Saunders E."/>
            <person name="Brettin T."/>
            <person name="Detter J.C."/>
            <person name="Goker M."/>
            <person name="Bristow J."/>
            <person name="Eisen J.A."/>
            <person name="Markowitz V."/>
            <person name="Hugenholtz P."/>
            <person name="Kyrpides N.C."/>
            <person name="Klenk H.P."/>
            <person name="Han C."/>
        </authorList>
    </citation>
    <scope>NUCLEOTIDE SEQUENCE [LARGE SCALE GENOMIC DNA]</scope>
    <source>
        <strain evidence="3">ATCC 49208 / DSM 771 / VKM B-1644</strain>
    </source>
</reference>
<accession>C8VYJ7</accession>
<name>C8VYJ7_DESAS</name>
<dbReference type="AlphaFoldDB" id="C8VYJ7"/>
<dbReference type="STRING" id="485916.Dtox_4035"/>
<dbReference type="eggNOG" id="COG1708">
    <property type="taxonomic scope" value="Bacteria"/>
</dbReference>
<dbReference type="HOGENOM" id="CLU_130257_3_3_9"/>
<dbReference type="Gene3D" id="3.30.460.10">
    <property type="entry name" value="Beta Polymerase, domain 2"/>
    <property type="match status" value="1"/>
</dbReference>
<evidence type="ECO:0000313" key="3">
    <source>
        <dbReference type="Proteomes" id="UP000002217"/>
    </source>
</evidence>
<dbReference type="SUPFAM" id="SSF81301">
    <property type="entry name" value="Nucleotidyltransferase"/>
    <property type="match status" value="1"/>
</dbReference>
<dbReference type="EMBL" id="CP001720">
    <property type="protein sequence ID" value="ACV64718.1"/>
    <property type="molecule type" value="Genomic_DNA"/>
</dbReference>
<gene>
    <name evidence="2" type="ordered locus">Dtox_4035</name>
</gene>
<feature type="domain" description="Polymerase beta nucleotidyltransferase" evidence="1">
    <location>
        <begin position="26"/>
        <end position="111"/>
    </location>
</feature>
<evidence type="ECO:0000313" key="2">
    <source>
        <dbReference type="EMBL" id="ACV64718.1"/>
    </source>
</evidence>
<dbReference type="RefSeq" id="WP_015759393.1">
    <property type="nucleotide sequence ID" value="NC_013216.1"/>
</dbReference>
<evidence type="ECO:0000259" key="1">
    <source>
        <dbReference type="Pfam" id="PF18765"/>
    </source>
</evidence>
<dbReference type="Pfam" id="PF18765">
    <property type="entry name" value="Polbeta"/>
    <property type="match status" value="1"/>
</dbReference>